<dbReference type="PANTHER" id="PTHR23416">
    <property type="entry name" value="SIALIC ACID SYNTHASE-RELATED"/>
    <property type="match status" value="1"/>
</dbReference>
<keyword evidence="3" id="KW-0012">Acyltransferase</keyword>
<dbReference type="InterPro" id="IPR051159">
    <property type="entry name" value="Hexapeptide_acetyltransf"/>
</dbReference>
<dbReference type="EMBL" id="JBHSDC010000029">
    <property type="protein sequence ID" value="MFC4233172.1"/>
    <property type="molecule type" value="Genomic_DNA"/>
</dbReference>
<gene>
    <name evidence="3" type="ORF">ACFOW1_14825</name>
</gene>
<protein>
    <submittedName>
        <fullName evidence="3">Acyltransferase</fullName>
    </submittedName>
</protein>
<dbReference type="InterPro" id="IPR001451">
    <property type="entry name" value="Hexapep"/>
</dbReference>
<evidence type="ECO:0000313" key="3">
    <source>
        <dbReference type="EMBL" id="MFC4233172.1"/>
    </source>
</evidence>
<dbReference type="PANTHER" id="PTHR23416:SF23">
    <property type="entry name" value="ACETYLTRANSFERASE C18B11.09C-RELATED"/>
    <property type="match status" value="1"/>
</dbReference>
<comment type="caution">
    <text evidence="3">The sequence shown here is derived from an EMBL/GenBank/DDBJ whole genome shotgun (WGS) entry which is preliminary data.</text>
</comment>
<dbReference type="CDD" id="cd04647">
    <property type="entry name" value="LbH_MAT_like"/>
    <property type="match status" value="1"/>
</dbReference>
<dbReference type="InterPro" id="IPR011004">
    <property type="entry name" value="Trimer_LpxA-like_sf"/>
</dbReference>
<dbReference type="GO" id="GO:0016746">
    <property type="term" value="F:acyltransferase activity"/>
    <property type="evidence" value="ECO:0007669"/>
    <property type="project" value="UniProtKB-KW"/>
</dbReference>
<evidence type="ECO:0000256" key="1">
    <source>
        <dbReference type="ARBA" id="ARBA00007274"/>
    </source>
</evidence>
<dbReference type="SUPFAM" id="SSF51161">
    <property type="entry name" value="Trimeric LpxA-like enzymes"/>
    <property type="match status" value="1"/>
</dbReference>
<dbReference type="Proteomes" id="UP001595906">
    <property type="component" value="Unassembled WGS sequence"/>
</dbReference>
<comment type="similarity">
    <text evidence="1">Belongs to the transferase hexapeptide repeat family.</text>
</comment>
<accession>A0ABV8PYW4</accession>
<name>A0ABV8PYW4_9BACT</name>
<sequence length="206" mass="22951">MKSLIISCIRFCITSKPFKAFKRLYQLACLPKFAEFGKGSIIETPFYSGNCEYIQIGGKCHIGPYCDFGVVVEKNIKSFGNIKIGESVWMTSRCQIYSKISVIVEDEVMIASNVFICDYTHGINRVDLAYQFQAYEPYGKILIGKGSWIGQNVVVLPNVTIGKQCVIGANSVVNCSIPDYSIAVGCPARVIKQWNNTSNSWEKVNL</sequence>
<dbReference type="Pfam" id="PF00132">
    <property type="entry name" value="Hexapep"/>
    <property type="match status" value="1"/>
</dbReference>
<evidence type="ECO:0000256" key="2">
    <source>
        <dbReference type="ARBA" id="ARBA00022679"/>
    </source>
</evidence>
<organism evidence="3 4">
    <name type="scientific">Parasediminibacterium paludis</name>
    <dbReference type="NCBI Taxonomy" id="908966"/>
    <lineage>
        <taxon>Bacteria</taxon>
        <taxon>Pseudomonadati</taxon>
        <taxon>Bacteroidota</taxon>
        <taxon>Chitinophagia</taxon>
        <taxon>Chitinophagales</taxon>
        <taxon>Chitinophagaceae</taxon>
        <taxon>Parasediminibacterium</taxon>
    </lineage>
</organism>
<keyword evidence="4" id="KW-1185">Reference proteome</keyword>
<evidence type="ECO:0000313" key="4">
    <source>
        <dbReference type="Proteomes" id="UP001595906"/>
    </source>
</evidence>
<reference evidence="4" key="1">
    <citation type="journal article" date="2019" name="Int. J. Syst. Evol. Microbiol.">
        <title>The Global Catalogue of Microorganisms (GCM) 10K type strain sequencing project: providing services to taxonomists for standard genome sequencing and annotation.</title>
        <authorList>
            <consortium name="The Broad Institute Genomics Platform"/>
            <consortium name="The Broad Institute Genome Sequencing Center for Infectious Disease"/>
            <person name="Wu L."/>
            <person name="Ma J."/>
        </authorList>
    </citation>
    <scope>NUCLEOTIDE SEQUENCE [LARGE SCALE GENOMIC DNA]</scope>
    <source>
        <strain evidence="4">CECT 8010</strain>
    </source>
</reference>
<proteinExistence type="inferred from homology"/>
<keyword evidence="2" id="KW-0808">Transferase</keyword>
<dbReference type="Gene3D" id="2.160.10.10">
    <property type="entry name" value="Hexapeptide repeat proteins"/>
    <property type="match status" value="1"/>
</dbReference>
<dbReference type="RefSeq" id="WP_379015345.1">
    <property type="nucleotide sequence ID" value="NZ_JBHSDC010000029.1"/>
</dbReference>